<dbReference type="EMBL" id="QGDJ01000001">
    <property type="protein sequence ID" value="PWJ22025.1"/>
    <property type="molecule type" value="Genomic_DNA"/>
</dbReference>
<dbReference type="Proteomes" id="UP000245839">
    <property type="component" value="Unassembled WGS sequence"/>
</dbReference>
<evidence type="ECO:0000313" key="5">
    <source>
        <dbReference type="EMBL" id="SSA38303.1"/>
    </source>
</evidence>
<dbReference type="PANTHER" id="PTHR43316:SF3">
    <property type="entry name" value="HALOACID DEHALOGENASE, TYPE II (AFU_ORTHOLOGUE AFUA_2G07750)-RELATED"/>
    <property type="match status" value="1"/>
</dbReference>
<dbReference type="Pfam" id="PF00702">
    <property type="entry name" value="Hydrolase"/>
    <property type="match status" value="1"/>
</dbReference>
<evidence type="ECO:0000256" key="3">
    <source>
        <dbReference type="RuleBase" id="RU368077"/>
    </source>
</evidence>
<name>A0A2Y9C3S1_9RHOB</name>
<evidence type="ECO:0000313" key="6">
    <source>
        <dbReference type="Proteomes" id="UP000245839"/>
    </source>
</evidence>
<dbReference type="InterPro" id="IPR036412">
    <property type="entry name" value="HAD-like_sf"/>
</dbReference>
<gene>
    <name evidence="4" type="ORF">BCF38_101434</name>
    <name evidence="5" type="ORF">SAMN05421539_101434</name>
</gene>
<evidence type="ECO:0000313" key="4">
    <source>
        <dbReference type="EMBL" id="PWJ22025.1"/>
    </source>
</evidence>
<dbReference type="InterPro" id="IPR051540">
    <property type="entry name" value="S-2-haloacid_dehalogenase"/>
</dbReference>
<dbReference type="SUPFAM" id="SSF56784">
    <property type="entry name" value="HAD-like"/>
    <property type="match status" value="1"/>
</dbReference>
<dbReference type="InterPro" id="IPR023198">
    <property type="entry name" value="PGP-like_dom2"/>
</dbReference>
<dbReference type="InterPro" id="IPR023214">
    <property type="entry name" value="HAD_sf"/>
</dbReference>
<organism evidence="5 7">
    <name type="scientific">Jannaschia seohaensis</name>
    <dbReference type="NCBI Taxonomy" id="475081"/>
    <lineage>
        <taxon>Bacteria</taxon>
        <taxon>Pseudomonadati</taxon>
        <taxon>Pseudomonadota</taxon>
        <taxon>Alphaproteobacteria</taxon>
        <taxon>Rhodobacterales</taxon>
        <taxon>Roseobacteraceae</taxon>
        <taxon>Jannaschia</taxon>
    </lineage>
</organism>
<reference evidence="4 6" key="2">
    <citation type="submission" date="2018-03" db="EMBL/GenBank/DDBJ databases">
        <title>Genomic Encyclopedia of Archaeal and Bacterial Type Strains, Phase II (KMG-II): from individual species to whole genera.</title>
        <authorList>
            <person name="Goeker M."/>
        </authorList>
    </citation>
    <scope>NUCLEOTIDE SEQUENCE [LARGE SCALE GENOMIC DNA]</scope>
    <source>
        <strain evidence="4 6">DSM 25227</strain>
    </source>
</reference>
<dbReference type="SFLD" id="SFLDG01135">
    <property type="entry name" value="C1.5.6:_HAD__Beta-PGM__Phospha"/>
    <property type="match status" value="1"/>
</dbReference>
<evidence type="ECO:0000256" key="1">
    <source>
        <dbReference type="ARBA" id="ARBA00008106"/>
    </source>
</evidence>
<comment type="similarity">
    <text evidence="1 3">Belongs to the HAD-like hydrolase superfamily. S-2-haloalkanoic acid dehalogenase family.</text>
</comment>
<accession>A0A2Y9C3S1</accession>
<dbReference type="EMBL" id="UETC01000001">
    <property type="protein sequence ID" value="SSA38303.1"/>
    <property type="molecule type" value="Genomic_DNA"/>
</dbReference>
<dbReference type="SFLD" id="SFLDG01129">
    <property type="entry name" value="C1.5:_HAD__Beta-PGM__Phosphata"/>
    <property type="match status" value="1"/>
</dbReference>
<dbReference type="InterPro" id="IPR006439">
    <property type="entry name" value="HAD-SF_hydro_IA"/>
</dbReference>
<dbReference type="CDD" id="cd02588">
    <property type="entry name" value="HAD_L2-DEX"/>
    <property type="match status" value="1"/>
</dbReference>
<dbReference type="Gene3D" id="1.10.150.240">
    <property type="entry name" value="Putative phosphatase, domain 2"/>
    <property type="match status" value="1"/>
</dbReference>
<dbReference type="Proteomes" id="UP000251571">
    <property type="component" value="Unassembled WGS sequence"/>
</dbReference>
<dbReference type="PANTHER" id="PTHR43316">
    <property type="entry name" value="HYDROLASE, HALOACID DELAHOGENASE-RELATED"/>
    <property type="match status" value="1"/>
</dbReference>
<dbReference type="NCBIfam" id="TIGR01428">
    <property type="entry name" value="HAD_type_II"/>
    <property type="match status" value="1"/>
</dbReference>
<dbReference type="SFLD" id="SFLDF00045">
    <property type="entry name" value="2-haloacid_dehalogenase"/>
    <property type="match status" value="1"/>
</dbReference>
<evidence type="ECO:0000256" key="2">
    <source>
        <dbReference type="ARBA" id="ARBA00022801"/>
    </source>
</evidence>
<reference evidence="5 7" key="1">
    <citation type="submission" date="2016-10" db="EMBL/GenBank/DDBJ databases">
        <authorList>
            <person name="Cai Z."/>
        </authorList>
    </citation>
    <scope>NUCLEOTIDE SEQUENCE [LARGE SCALE GENOMIC DNA]</scope>
    <source>
        <strain evidence="5 7">DSM 25227</strain>
    </source>
</reference>
<proteinExistence type="inferred from homology"/>
<dbReference type="PRINTS" id="PR00413">
    <property type="entry name" value="HADHALOGNASE"/>
</dbReference>
<dbReference type="OrthoDB" id="7989657at2"/>
<comment type="function">
    <text evidence="3">Catalyzes the hydrolytic dehalogenation of small (S)-2-haloalkanoic acids to yield the corresponding (R)-2-hydroxyalkanoic acids.</text>
</comment>
<evidence type="ECO:0000313" key="7">
    <source>
        <dbReference type="Proteomes" id="UP000251571"/>
    </source>
</evidence>
<dbReference type="AlphaFoldDB" id="A0A2Y9C3S1"/>
<dbReference type="InterPro" id="IPR006328">
    <property type="entry name" value="2-HAD"/>
</dbReference>
<dbReference type="RefSeq" id="WP_109562619.1">
    <property type="nucleotide sequence ID" value="NZ_QGDJ01000001.1"/>
</dbReference>
<protein>
    <recommendedName>
        <fullName evidence="3">(S)-2-haloacid dehalogenase</fullName>
        <ecNumber evidence="3">3.8.1.2</ecNumber>
    </recommendedName>
    <alternativeName>
        <fullName evidence="3">2-haloalkanoic acid dehalogenase</fullName>
    </alternativeName>
    <alternativeName>
        <fullName evidence="3">Halocarboxylic acid halidohydrolase</fullName>
    </alternativeName>
    <alternativeName>
        <fullName evidence="3">L-2-haloacid dehalogenase</fullName>
    </alternativeName>
</protein>
<keyword evidence="2 3" id="KW-0378">Hydrolase</keyword>
<dbReference type="SFLD" id="SFLDS00003">
    <property type="entry name" value="Haloacid_Dehalogenase"/>
    <property type="match status" value="1"/>
</dbReference>
<comment type="catalytic activity">
    <reaction evidence="3">
        <text>an (S)-2-haloacid + H2O = a (2R)-2-hydroxycarboxylate + a halide anion + H(+)</text>
        <dbReference type="Rhea" id="RHEA:11192"/>
        <dbReference type="ChEBI" id="CHEBI:15377"/>
        <dbReference type="ChEBI" id="CHEBI:15378"/>
        <dbReference type="ChEBI" id="CHEBI:16042"/>
        <dbReference type="ChEBI" id="CHEBI:58314"/>
        <dbReference type="ChEBI" id="CHEBI:137405"/>
        <dbReference type="EC" id="3.8.1.2"/>
    </reaction>
</comment>
<dbReference type="NCBIfam" id="TIGR01493">
    <property type="entry name" value="HAD-SF-IA-v2"/>
    <property type="match status" value="1"/>
</dbReference>
<dbReference type="EC" id="3.8.1.2" evidence="3"/>
<sequence length="228" mass="24489">MAIDTCIFDAYGTLFDVTAAAREAAAEKPFESLAETWPAIARDWRDKQLQYSWLRAITGEHADFWQVTGEALDWALEANGAADPALRDRLMQLYRELSAYPEVPAMLGALRDAGTAAGILSNGSPEMLQSAVSSAGIGRLLDHILSVESVGIFKPASQVYDLVGRAFGCEAGNVLFVSSNGWDAAAAAGYGFTSVWVNRAGAPVDRLPHRPHHVLEDLTGIPDLAKSL</sequence>
<dbReference type="Gene3D" id="3.40.50.1000">
    <property type="entry name" value="HAD superfamily/HAD-like"/>
    <property type="match status" value="1"/>
</dbReference>
<keyword evidence="6" id="KW-1185">Reference proteome</keyword>
<dbReference type="GO" id="GO:0018784">
    <property type="term" value="F:(S)-2-haloacid dehalogenase activity"/>
    <property type="evidence" value="ECO:0007669"/>
    <property type="project" value="UniProtKB-UniRule"/>
</dbReference>